<feature type="domain" description="AMP-dependent synthetase/ligase" evidence="2">
    <location>
        <begin position="20"/>
        <end position="370"/>
    </location>
</feature>
<dbReference type="InterPro" id="IPR042099">
    <property type="entry name" value="ANL_N_sf"/>
</dbReference>
<feature type="region of interest" description="Disordered" evidence="1">
    <location>
        <begin position="486"/>
        <end position="515"/>
    </location>
</feature>
<dbReference type="Pfam" id="PF00501">
    <property type="entry name" value="AMP-binding"/>
    <property type="match status" value="1"/>
</dbReference>
<feature type="domain" description="AMP-binding enzyme C-terminal" evidence="3">
    <location>
        <begin position="420"/>
        <end position="491"/>
    </location>
</feature>
<comment type="caution">
    <text evidence="4">The sequence shown here is derived from an EMBL/GenBank/DDBJ whole genome shotgun (WGS) entry which is preliminary data.</text>
</comment>
<name>A0AAE5A6B6_9NOCA</name>
<dbReference type="InterPro" id="IPR050237">
    <property type="entry name" value="ATP-dep_AMP-bd_enzyme"/>
</dbReference>
<protein>
    <submittedName>
        <fullName evidence="4">AMP-binding protein</fullName>
    </submittedName>
</protein>
<sequence>MTHPDAFEYTIGDMAAELGKHYPRHTATICGDTRYTYAEFLRRAELLANELAADGVGHGDRMLWLGQNCHRLLETLAAASMLGASLCPVNWRLSTRELQFIYTDLAPKIVFVQSVNPPVDAKSFVSELPGTQIAYDYDGSGDGSYEQLLERGSMVLSRPAVTGRDAVLIIYGMAWDGDPNGSMLCSDNLLAHATLQADLQDIDRHTVLLGSGPLFHIGMWQTLIPVLMYGGTVVMAPNAEPEQVAQLISRHRITRGYIMQPTAEKIAVLPNIADFDLSTFQDNLEVPGWTERVRRDPSPFANPSGRVYGQTEVGGSMAYGALGAADGYRMCGRPAPGYRTRIVDADGAVCPPGQIGEITVRGPHVHLGYWNRPEVNDIRWRGGWWHTGDLGFVDDDGVLVFVGPKGRLVKSGAENIFPAEVERALELHPAISEAAVIGVPDPRWGQNVVAVVVSTSASLTEAEVIEHCRSQLASYKKPKTVHFRSEPLPRNSFGANDHDALDRQYGGGGYPGSPA</sequence>
<organism evidence="4 5">
    <name type="scientific">Rhodococcus oxybenzonivorans</name>
    <dbReference type="NCBI Taxonomy" id="1990687"/>
    <lineage>
        <taxon>Bacteria</taxon>
        <taxon>Bacillati</taxon>
        <taxon>Actinomycetota</taxon>
        <taxon>Actinomycetes</taxon>
        <taxon>Mycobacteriales</taxon>
        <taxon>Nocardiaceae</taxon>
        <taxon>Rhodococcus</taxon>
    </lineage>
</organism>
<dbReference type="InterPro" id="IPR000873">
    <property type="entry name" value="AMP-dep_synth/lig_dom"/>
</dbReference>
<dbReference type="InterPro" id="IPR025110">
    <property type="entry name" value="AMP-bd_C"/>
</dbReference>
<evidence type="ECO:0000313" key="4">
    <source>
        <dbReference type="EMBL" id="MDV7264219.1"/>
    </source>
</evidence>
<dbReference type="SUPFAM" id="SSF56801">
    <property type="entry name" value="Acetyl-CoA synthetase-like"/>
    <property type="match status" value="1"/>
</dbReference>
<reference evidence="4" key="1">
    <citation type="submission" date="2023-10" db="EMBL/GenBank/DDBJ databases">
        <title>Development of a sustainable strategy for remediation of hydrocarbon-contaminated territories based on the waste exchange concept.</title>
        <authorList>
            <person name="Krivoruchko A."/>
        </authorList>
    </citation>
    <scope>NUCLEOTIDE SEQUENCE</scope>
    <source>
        <strain evidence="4">IEGM 68</strain>
    </source>
</reference>
<dbReference type="RefSeq" id="WP_317744258.1">
    <property type="nucleotide sequence ID" value="NZ_JAWLUP010000008.1"/>
</dbReference>
<dbReference type="InterPro" id="IPR045851">
    <property type="entry name" value="AMP-bd_C_sf"/>
</dbReference>
<evidence type="ECO:0000259" key="3">
    <source>
        <dbReference type="Pfam" id="PF13193"/>
    </source>
</evidence>
<evidence type="ECO:0000313" key="5">
    <source>
        <dbReference type="Proteomes" id="UP001185863"/>
    </source>
</evidence>
<feature type="compositionally biased region" description="Gly residues" evidence="1">
    <location>
        <begin position="505"/>
        <end position="515"/>
    </location>
</feature>
<dbReference type="GO" id="GO:0016878">
    <property type="term" value="F:acid-thiol ligase activity"/>
    <property type="evidence" value="ECO:0007669"/>
    <property type="project" value="UniProtKB-ARBA"/>
</dbReference>
<dbReference type="EMBL" id="JAWLUP010000008">
    <property type="protein sequence ID" value="MDV7264219.1"/>
    <property type="molecule type" value="Genomic_DNA"/>
</dbReference>
<dbReference type="Gene3D" id="3.30.300.30">
    <property type="match status" value="1"/>
</dbReference>
<dbReference type="PANTHER" id="PTHR43767">
    <property type="entry name" value="LONG-CHAIN-FATTY-ACID--COA LIGASE"/>
    <property type="match status" value="1"/>
</dbReference>
<dbReference type="PANTHER" id="PTHR43767:SF1">
    <property type="entry name" value="NONRIBOSOMAL PEPTIDE SYNTHASE PES1 (EUROFUNG)-RELATED"/>
    <property type="match status" value="1"/>
</dbReference>
<evidence type="ECO:0000256" key="1">
    <source>
        <dbReference type="SAM" id="MobiDB-lite"/>
    </source>
</evidence>
<evidence type="ECO:0000259" key="2">
    <source>
        <dbReference type="Pfam" id="PF00501"/>
    </source>
</evidence>
<dbReference type="Pfam" id="PF13193">
    <property type="entry name" value="AMP-binding_C"/>
    <property type="match status" value="1"/>
</dbReference>
<dbReference type="Proteomes" id="UP001185863">
    <property type="component" value="Unassembled WGS sequence"/>
</dbReference>
<dbReference type="Gene3D" id="3.40.50.12780">
    <property type="entry name" value="N-terminal domain of ligase-like"/>
    <property type="match status" value="1"/>
</dbReference>
<proteinExistence type="predicted"/>
<dbReference type="AlphaFoldDB" id="A0AAE5A6B6"/>
<accession>A0AAE5A6B6</accession>
<gene>
    <name evidence="4" type="ORF">R4315_06615</name>
</gene>